<evidence type="ECO:0000313" key="2">
    <source>
        <dbReference type="EMBL" id="MDT0445437.1"/>
    </source>
</evidence>
<organism evidence="2 3">
    <name type="scientific">Streptomyces johnsoniae</name>
    <dbReference type="NCBI Taxonomy" id="3075532"/>
    <lineage>
        <taxon>Bacteria</taxon>
        <taxon>Bacillati</taxon>
        <taxon>Actinomycetota</taxon>
        <taxon>Actinomycetes</taxon>
        <taxon>Kitasatosporales</taxon>
        <taxon>Streptomycetaceae</taxon>
        <taxon>Streptomyces</taxon>
    </lineage>
</organism>
<comment type="caution">
    <text evidence="2">The sequence shown here is derived from an EMBL/GenBank/DDBJ whole genome shotgun (WGS) entry which is preliminary data.</text>
</comment>
<reference evidence="3" key="1">
    <citation type="submission" date="2023-07" db="EMBL/GenBank/DDBJ databases">
        <title>30 novel species of actinomycetes from the DSMZ collection.</title>
        <authorList>
            <person name="Nouioui I."/>
        </authorList>
    </citation>
    <scope>NUCLEOTIDE SEQUENCE [LARGE SCALE GENOMIC DNA]</scope>
    <source>
        <strain evidence="3">DSM 41886</strain>
    </source>
</reference>
<name>A0ABU2S8X3_9ACTN</name>
<protein>
    <submittedName>
        <fullName evidence="2">Uncharacterized protein</fullName>
    </submittedName>
</protein>
<proteinExistence type="predicted"/>
<evidence type="ECO:0000256" key="1">
    <source>
        <dbReference type="SAM" id="MobiDB-lite"/>
    </source>
</evidence>
<feature type="region of interest" description="Disordered" evidence="1">
    <location>
        <begin position="37"/>
        <end position="60"/>
    </location>
</feature>
<dbReference type="Proteomes" id="UP001183615">
    <property type="component" value="Unassembled WGS sequence"/>
</dbReference>
<evidence type="ECO:0000313" key="3">
    <source>
        <dbReference type="Proteomes" id="UP001183615"/>
    </source>
</evidence>
<feature type="compositionally biased region" description="Basic and acidic residues" evidence="1">
    <location>
        <begin position="51"/>
        <end position="60"/>
    </location>
</feature>
<dbReference type="EMBL" id="JAVREV010000013">
    <property type="protein sequence ID" value="MDT0445437.1"/>
    <property type="molecule type" value="Genomic_DNA"/>
</dbReference>
<accession>A0ABU2S8X3</accession>
<keyword evidence="3" id="KW-1185">Reference proteome</keyword>
<sequence>MTSPTPRRPAAEDPWAAGAPPADKAERLTSRLRRVVEDLPAWSPEPPGEILVRRPGTDDA</sequence>
<feature type="region of interest" description="Disordered" evidence="1">
    <location>
        <begin position="1"/>
        <end position="25"/>
    </location>
</feature>
<gene>
    <name evidence="2" type="ORF">RM779_22965</name>
</gene>
<dbReference type="RefSeq" id="WP_311619641.1">
    <property type="nucleotide sequence ID" value="NZ_JAVREV010000013.1"/>
</dbReference>